<feature type="transmembrane region" description="Helical" evidence="1">
    <location>
        <begin position="6"/>
        <end position="27"/>
    </location>
</feature>
<gene>
    <name evidence="2" type="ORF">J2Z71_001398</name>
</gene>
<dbReference type="RefSeq" id="WP_210061434.1">
    <property type="nucleotide sequence ID" value="NZ_JAGGLJ010000013.1"/>
</dbReference>
<sequence length="229" mass="25010">MYYGYGLSYIQYILPGLIIAFIAQAKISSAYAKNKKISSGTGLTGAEAAKVIMDRNNLGDVTIRTVQGELTDHYNPQDKTLNLSREVYYGDSIASLSIAAHEVGHALQHQTGYAPLKIRAMLVPAANLGSNLSMFFIMLGLFFSTFFVKVGIAMFSLAVLFQIVTLPVEFNASRRAELELSNGIMPSEKIIGTREVLSAAALTYVASTLMSIGQLLRLLALFGNRRDRD</sequence>
<dbReference type="GO" id="GO:0008233">
    <property type="term" value="F:peptidase activity"/>
    <property type="evidence" value="ECO:0007669"/>
    <property type="project" value="UniProtKB-KW"/>
</dbReference>
<evidence type="ECO:0000256" key="1">
    <source>
        <dbReference type="SAM" id="Phobius"/>
    </source>
</evidence>
<keyword evidence="1" id="KW-1133">Transmembrane helix</keyword>
<keyword evidence="3" id="KW-1185">Reference proteome</keyword>
<reference evidence="2 3" key="1">
    <citation type="submission" date="2021-03" db="EMBL/GenBank/DDBJ databases">
        <title>Genomic Encyclopedia of Type Strains, Phase IV (KMG-IV): sequencing the most valuable type-strain genomes for metagenomic binning, comparative biology and taxonomic classification.</title>
        <authorList>
            <person name="Goeker M."/>
        </authorList>
    </citation>
    <scope>NUCLEOTIDE SEQUENCE [LARGE SCALE GENOMIC DNA]</scope>
    <source>
        <strain evidence="2 3">DSM 27563</strain>
    </source>
</reference>
<name>A0ABS4KGT9_9FIRM</name>
<organism evidence="2 3">
    <name type="scientific">Peptoniphilus stercorisuis</name>
    <dbReference type="NCBI Taxonomy" id="1436965"/>
    <lineage>
        <taxon>Bacteria</taxon>
        <taxon>Bacillati</taxon>
        <taxon>Bacillota</taxon>
        <taxon>Tissierellia</taxon>
        <taxon>Tissierellales</taxon>
        <taxon>Peptoniphilaceae</taxon>
        <taxon>Peptoniphilus</taxon>
    </lineage>
</organism>
<evidence type="ECO:0000313" key="3">
    <source>
        <dbReference type="Proteomes" id="UP001519306"/>
    </source>
</evidence>
<accession>A0ABS4KGT9</accession>
<dbReference type="EMBL" id="JAGGLJ010000013">
    <property type="protein sequence ID" value="MBP2025849.1"/>
    <property type="molecule type" value="Genomic_DNA"/>
</dbReference>
<dbReference type="Proteomes" id="UP001519306">
    <property type="component" value="Unassembled WGS sequence"/>
</dbReference>
<dbReference type="InterPro" id="IPR007395">
    <property type="entry name" value="Zn_peptidase_2"/>
</dbReference>
<keyword evidence="1" id="KW-0472">Membrane</keyword>
<feature type="transmembrane region" description="Helical" evidence="1">
    <location>
        <begin position="135"/>
        <end position="164"/>
    </location>
</feature>
<keyword evidence="2" id="KW-0378">Hydrolase</keyword>
<evidence type="ECO:0000313" key="2">
    <source>
        <dbReference type="EMBL" id="MBP2025849.1"/>
    </source>
</evidence>
<dbReference type="GO" id="GO:0006508">
    <property type="term" value="P:proteolysis"/>
    <property type="evidence" value="ECO:0007669"/>
    <property type="project" value="UniProtKB-KW"/>
</dbReference>
<protein>
    <submittedName>
        <fullName evidence="2">Zn-dependent membrane protease YugP</fullName>
    </submittedName>
</protein>
<proteinExistence type="predicted"/>
<comment type="caution">
    <text evidence="2">The sequence shown here is derived from an EMBL/GenBank/DDBJ whole genome shotgun (WGS) entry which is preliminary data.</text>
</comment>
<dbReference type="Pfam" id="PF04298">
    <property type="entry name" value="Zn_peptidase_2"/>
    <property type="match status" value="1"/>
</dbReference>
<dbReference type="PANTHER" id="PTHR36434:SF1">
    <property type="entry name" value="MEMBRANE PROTEASE YUGP-RELATED"/>
    <property type="match status" value="1"/>
</dbReference>
<keyword evidence="2" id="KW-0645">Protease</keyword>
<dbReference type="PANTHER" id="PTHR36434">
    <property type="entry name" value="MEMBRANE PROTEASE YUGP-RELATED"/>
    <property type="match status" value="1"/>
</dbReference>
<keyword evidence="1" id="KW-0812">Transmembrane</keyword>
<feature type="transmembrane region" description="Helical" evidence="1">
    <location>
        <begin position="196"/>
        <end position="220"/>
    </location>
</feature>